<dbReference type="GO" id="GO:0005524">
    <property type="term" value="F:ATP binding"/>
    <property type="evidence" value="ECO:0007669"/>
    <property type="project" value="UniProtKB-KW"/>
</dbReference>
<evidence type="ECO:0000256" key="5">
    <source>
        <dbReference type="ARBA" id="ARBA00022840"/>
    </source>
</evidence>
<dbReference type="GO" id="GO:0016887">
    <property type="term" value="F:ATP hydrolysis activity"/>
    <property type="evidence" value="ECO:0007669"/>
    <property type="project" value="InterPro"/>
</dbReference>
<sequence>MPTDGLTLDALTLTQGDFSLSADLTVPEGQTIAVMGPSGGGKSTLLSGIAGFLSPTSGRILWNGQDITPAAPAQRPVTMLFQEHNLFPHLTLAQNVGLALGPSLKHAASPKVADALSRVGLETLGPRRPAEVSGGQRSRAALARILLAGKPLVLMDEPFAALGPGLKQDMLALVDETLRAAGRTLLMVTHDPADARAIADQVIVVEESRALPPTPTAELLDNPPPGLASYLGTSARARSSS</sequence>
<protein>
    <submittedName>
        <fullName evidence="10">ATP-binding cassette domain-containing protein</fullName>
    </submittedName>
</protein>
<keyword evidence="5 10" id="KW-0067">ATP-binding</keyword>
<dbReference type="InterPro" id="IPR027417">
    <property type="entry name" value="P-loop_NTPase"/>
</dbReference>
<keyword evidence="11" id="KW-1185">Reference proteome</keyword>
<dbReference type="PANTHER" id="PTHR42781">
    <property type="entry name" value="SPERMIDINE/PUTRESCINE IMPORT ATP-BINDING PROTEIN POTA"/>
    <property type="match status" value="1"/>
</dbReference>
<keyword evidence="3" id="KW-0997">Cell inner membrane</keyword>
<keyword evidence="1" id="KW-0813">Transport</keyword>
<accession>A0A6B2JME6</accession>
<dbReference type="RefSeq" id="WP_163896001.1">
    <property type="nucleotide sequence ID" value="NZ_JAAFYS010000004.1"/>
</dbReference>
<organism evidence="10 11">
    <name type="scientific">Pseudoroseicyclus tamaricis</name>
    <dbReference type="NCBI Taxonomy" id="2705421"/>
    <lineage>
        <taxon>Bacteria</taxon>
        <taxon>Pseudomonadati</taxon>
        <taxon>Pseudomonadota</taxon>
        <taxon>Alphaproteobacteria</taxon>
        <taxon>Rhodobacterales</taxon>
        <taxon>Paracoccaceae</taxon>
        <taxon>Pseudoroseicyclus</taxon>
    </lineage>
</organism>
<dbReference type="PANTHER" id="PTHR42781:SF1">
    <property type="entry name" value="THIAMINE IMPORT ATP-BINDING PROTEIN THIQ"/>
    <property type="match status" value="1"/>
</dbReference>
<name>A0A6B2JME6_9RHOB</name>
<dbReference type="AlphaFoldDB" id="A0A6B2JME6"/>
<feature type="domain" description="ABC transporter" evidence="9">
    <location>
        <begin position="1"/>
        <end position="232"/>
    </location>
</feature>
<feature type="region of interest" description="Disordered" evidence="8">
    <location>
        <begin position="213"/>
        <end position="241"/>
    </location>
</feature>
<reference evidence="10 11" key="1">
    <citation type="submission" date="2020-02" db="EMBL/GenBank/DDBJ databases">
        <title>Pseudoroseicyclus tamarix, sp. nov., isolated from offshore sediment of a Tamarix chinensis forest.</title>
        <authorList>
            <person name="Gai Y."/>
        </authorList>
    </citation>
    <scope>NUCLEOTIDE SEQUENCE [LARGE SCALE GENOMIC DNA]</scope>
    <source>
        <strain evidence="10 11">CLL3-39</strain>
    </source>
</reference>
<gene>
    <name evidence="10" type="ORF">GZA08_17495</name>
</gene>
<evidence type="ECO:0000256" key="6">
    <source>
        <dbReference type="ARBA" id="ARBA00022967"/>
    </source>
</evidence>
<keyword evidence="7" id="KW-0472">Membrane</keyword>
<keyword evidence="2" id="KW-1003">Cell membrane</keyword>
<dbReference type="InterPro" id="IPR050093">
    <property type="entry name" value="ABC_SmlMolc_Importer"/>
</dbReference>
<dbReference type="Gene3D" id="3.40.50.300">
    <property type="entry name" value="P-loop containing nucleotide triphosphate hydrolases"/>
    <property type="match status" value="1"/>
</dbReference>
<evidence type="ECO:0000256" key="7">
    <source>
        <dbReference type="ARBA" id="ARBA00023136"/>
    </source>
</evidence>
<dbReference type="PROSITE" id="PS00211">
    <property type="entry name" value="ABC_TRANSPORTER_1"/>
    <property type="match status" value="1"/>
</dbReference>
<evidence type="ECO:0000256" key="8">
    <source>
        <dbReference type="SAM" id="MobiDB-lite"/>
    </source>
</evidence>
<dbReference type="EMBL" id="JAAGAB010000004">
    <property type="protein sequence ID" value="NDV02761.1"/>
    <property type="molecule type" value="Genomic_DNA"/>
</dbReference>
<dbReference type="InterPro" id="IPR017871">
    <property type="entry name" value="ABC_transporter-like_CS"/>
</dbReference>
<evidence type="ECO:0000313" key="11">
    <source>
        <dbReference type="Proteomes" id="UP000474757"/>
    </source>
</evidence>
<dbReference type="Proteomes" id="UP000474757">
    <property type="component" value="Unassembled WGS sequence"/>
</dbReference>
<dbReference type="Pfam" id="PF00005">
    <property type="entry name" value="ABC_tran"/>
    <property type="match status" value="1"/>
</dbReference>
<dbReference type="SMART" id="SM00382">
    <property type="entry name" value="AAA"/>
    <property type="match status" value="1"/>
</dbReference>
<keyword evidence="6" id="KW-1278">Translocase</keyword>
<evidence type="ECO:0000256" key="2">
    <source>
        <dbReference type="ARBA" id="ARBA00022475"/>
    </source>
</evidence>
<evidence type="ECO:0000259" key="9">
    <source>
        <dbReference type="PROSITE" id="PS50893"/>
    </source>
</evidence>
<evidence type="ECO:0000256" key="1">
    <source>
        <dbReference type="ARBA" id="ARBA00022448"/>
    </source>
</evidence>
<dbReference type="InterPro" id="IPR003593">
    <property type="entry name" value="AAA+_ATPase"/>
</dbReference>
<dbReference type="InterPro" id="IPR003439">
    <property type="entry name" value="ABC_transporter-like_ATP-bd"/>
</dbReference>
<dbReference type="PROSITE" id="PS50893">
    <property type="entry name" value="ABC_TRANSPORTER_2"/>
    <property type="match status" value="1"/>
</dbReference>
<comment type="caution">
    <text evidence="10">The sequence shown here is derived from an EMBL/GenBank/DDBJ whole genome shotgun (WGS) entry which is preliminary data.</text>
</comment>
<evidence type="ECO:0000256" key="4">
    <source>
        <dbReference type="ARBA" id="ARBA00022741"/>
    </source>
</evidence>
<keyword evidence="4" id="KW-0547">Nucleotide-binding</keyword>
<evidence type="ECO:0000313" key="10">
    <source>
        <dbReference type="EMBL" id="NDV02761.1"/>
    </source>
</evidence>
<evidence type="ECO:0000256" key="3">
    <source>
        <dbReference type="ARBA" id="ARBA00022519"/>
    </source>
</evidence>
<proteinExistence type="predicted"/>
<dbReference type="SUPFAM" id="SSF52540">
    <property type="entry name" value="P-loop containing nucleoside triphosphate hydrolases"/>
    <property type="match status" value="1"/>
</dbReference>